<dbReference type="InterPro" id="IPR000515">
    <property type="entry name" value="MetI-like"/>
</dbReference>
<evidence type="ECO:0000256" key="3">
    <source>
        <dbReference type="ARBA" id="ARBA00022475"/>
    </source>
</evidence>
<feature type="transmembrane region" description="Helical" evidence="7">
    <location>
        <begin position="148"/>
        <end position="168"/>
    </location>
</feature>
<comment type="similarity">
    <text evidence="7">Belongs to the binding-protein-dependent transport system permease family.</text>
</comment>
<sequence length="311" mass="34276">MENNASKIEITKDLFEVIGVDSSDAEKISRPSMTYLQDAWRRFKQNKLALFSAALLIVIILMTLIGPSLSPHDFDYINGDIKNSVPSAEFWFGTDDLGRDIFSRVWMGGRVSIAIGLCCTAIMAIVGSIYGGIAGYFGGLIDNIMMRLVEIISSMPYLVLVILISLIFGKEIKWLILAMSLTSWCGTSRLVRGQLLQVREQEFVLASQSLGASPTRVIAKHLLPNALGVLLVDITLSVPGFIFSEAFLSYIGLGVQSPNTSWGAMASQAQGQIMFYPHELFFPCLLISLVMFCFQMLGDGLNDALDPRLRQ</sequence>
<dbReference type="SUPFAM" id="SSF161098">
    <property type="entry name" value="MetI-like"/>
    <property type="match status" value="1"/>
</dbReference>
<dbReference type="PANTHER" id="PTHR43386:SF22">
    <property type="entry name" value="OLIGOPEPTIDE TRANSPORT SYSTEM PERMEASE PROTEIN OPPC"/>
    <property type="match status" value="1"/>
</dbReference>
<dbReference type="STRING" id="1121306.SAMN02745196_01337"/>
<accession>A0A1M5VSG6</accession>
<dbReference type="Pfam" id="PF12911">
    <property type="entry name" value="OppC_N"/>
    <property type="match status" value="1"/>
</dbReference>
<dbReference type="Proteomes" id="UP000184526">
    <property type="component" value="Unassembled WGS sequence"/>
</dbReference>
<evidence type="ECO:0000256" key="5">
    <source>
        <dbReference type="ARBA" id="ARBA00022989"/>
    </source>
</evidence>
<evidence type="ECO:0000256" key="7">
    <source>
        <dbReference type="RuleBase" id="RU363032"/>
    </source>
</evidence>
<gene>
    <name evidence="9" type="ORF">SAMN02745196_01337</name>
</gene>
<evidence type="ECO:0000256" key="1">
    <source>
        <dbReference type="ARBA" id="ARBA00004651"/>
    </source>
</evidence>
<dbReference type="Pfam" id="PF00528">
    <property type="entry name" value="BPD_transp_1"/>
    <property type="match status" value="1"/>
</dbReference>
<dbReference type="AlphaFoldDB" id="A0A1M5VSG6"/>
<comment type="subcellular location">
    <subcellularLocation>
        <location evidence="1 7">Cell membrane</location>
        <topology evidence="1 7">Multi-pass membrane protein</topology>
    </subcellularLocation>
</comment>
<keyword evidence="5 7" id="KW-1133">Transmembrane helix</keyword>
<dbReference type="InterPro" id="IPR035906">
    <property type="entry name" value="MetI-like_sf"/>
</dbReference>
<keyword evidence="2 7" id="KW-0813">Transport</keyword>
<feature type="domain" description="ABC transmembrane type-1" evidence="8">
    <location>
        <begin position="109"/>
        <end position="298"/>
    </location>
</feature>
<evidence type="ECO:0000259" key="8">
    <source>
        <dbReference type="PROSITE" id="PS50928"/>
    </source>
</evidence>
<dbReference type="PANTHER" id="PTHR43386">
    <property type="entry name" value="OLIGOPEPTIDE TRANSPORT SYSTEM PERMEASE PROTEIN APPC"/>
    <property type="match status" value="1"/>
</dbReference>
<keyword evidence="3" id="KW-1003">Cell membrane</keyword>
<feature type="transmembrane region" description="Helical" evidence="7">
    <location>
        <begin position="113"/>
        <end position="136"/>
    </location>
</feature>
<dbReference type="OrthoDB" id="9783218at2"/>
<dbReference type="EMBL" id="FQXP01000005">
    <property type="protein sequence ID" value="SHH78206.1"/>
    <property type="molecule type" value="Genomic_DNA"/>
</dbReference>
<evidence type="ECO:0000256" key="4">
    <source>
        <dbReference type="ARBA" id="ARBA00022692"/>
    </source>
</evidence>
<keyword evidence="6 7" id="KW-0472">Membrane</keyword>
<reference evidence="9 10" key="1">
    <citation type="submission" date="2016-11" db="EMBL/GenBank/DDBJ databases">
        <authorList>
            <person name="Jaros S."/>
            <person name="Januszkiewicz K."/>
            <person name="Wedrychowicz H."/>
        </authorList>
    </citation>
    <scope>NUCLEOTIDE SEQUENCE [LARGE SCALE GENOMIC DNA]</scope>
    <source>
        <strain evidence="9 10">DSM 3089</strain>
    </source>
</reference>
<keyword evidence="10" id="KW-1185">Reference proteome</keyword>
<dbReference type="InterPro" id="IPR050366">
    <property type="entry name" value="BP-dependent_transpt_permease"/>
</dbReference>
<evidence type="ECO:0000313" key="9">
    <source>
        <dbReference type="EMBL" id="SHH78206.1"/>
    </source>
</evidence>
<proteinExistence type="inferred from homology"/>
<dbReference type="InterPro" id="IPR025966">
    <property type="entry name" value="OppC_N"/>
</dbReference>
<feature type="transmembrane region" description="Helical" evidence="7">
    <location>
        <begin position="280"/>
        <end position="298"/>
    </location>
</feature>
<dbReference type="RefSeq" id="WP_072831258.1">
    <property type="nucleotide sequence ID" value="NZ_FQXP01000005.1"/>
</dbReference>
<organism evidence="9 10">
    <name type="scientific">Clostridium collagenovorans DSM 3089</name>
    <dbReference type="NCBI Taxonomy" id="1121306"/>
    <lineage>
        <taxon>Bacteria</taxon>
        <taxon>Bacillati</taxon>
        <taxon>Bacillota</taxon>
        <taxon>Clostridia</taxon>
        <taxon>Eubacteriales</taxon>
        <taxon>Clostridiaceae</taxon>
        <taxon>Clostridium</taxon>
    </lineage>
</organism>
<dbReference type="GO" id="GO:0055085">
    <property type="term" value="P:transmembrane transport"/>
    <property type="evidence" value="ECO:0007669"/>
    <property type="project" value="InterPro"/>
</dbReference>
<dbReference type="GO" id="GO:0005886">
    <property type="term" value="C:plasma membrane"/>
    <property type="evidence" value="ECO:0007669"/>
    <property type="project" value="UniProtKB-SubCell"/>
</dbReference>
<name>A0A1M5VSG6_9CLOT</name>
<evidence type="ECO:0000256" key="2">
    <source>
        <dbReference type="ARBA" id="ARBA00022448"/>
    </source>
</evidence>
<keyword evidence="4 7" id="KW-0812">Transmembrane</keyword>
<evidence type="ECO:0000256" key="6">
    <source>
        <dbReference type="ARBA" id="ARBA00023136"/>
    </source>
</evidence>
<dbReference type="PROSITE" id="PS50928">
    <property type="entry name" value="ABC_TM1"/>
    <property type="match status" value="1"/>
</dbReference>
<feature type="transmembrane region" description="Helical" evidence="7">
    <location>
        <begin position="48"/>
        <end position="66"/>
    </location>
</feature>
<dbReference type="CDD" id="cd06261">
    <property type="entry name" value="TM_PBP2"/>
    <property type="match status" value="1"/>
</dbReference>
<dbReference type="Gene3D" id="1.10.3720.10">
    <property type="entry name" value="MetI-like"/>
    <property type="match status" value="1"/>
</dbReference>
<evidence type="ECO:0000313" key="10">
    <source>
        <dbReference type="Proteomes" id="UP000184526"/>
    </source>
</evidence>
<protein>
    <submittedName>
        <fullName evidence="9">Oligopeptide transport system permease protein</fullName>
    </submittedName>
</protein>